<evidence type="ECO:0000256" key="2">
    <source>
        <dbReference type="ARBA" id="ARBA00012281"/>
    </source>
</evidence>
<accession>A0A7S3FXU9</accession>
<evidence type="ECO:0000313" key="6">
    <source>
        <dbReference type="EMBL" id="CAE0232836.1"/>
    </source>
</evidence>
<dbReference type="AlphaFoldDB" id="A0A7S3FXU9"/>
<dbReference type="InterPro" id="IPR050642">
    <property type="entry name" value="PDH_E1_Alpha_Subunit"/>
</dbReference>
<dbReference type="InterPro" id="IPR001017">
    <property type="entry name" value="DH_E1"/>
</dbReference>
<sequence>MVLNGSRAFSNTVTYDFKDLIIDPLVKGHPIYSTHRLDESSLPTKATTSKEELMGYFRNMTVMRRTELEADRMYKAKLIRGFCHLYDGQESIAEGMEAGLTWDDAIITAYRDHCQALGRGDTPYRVLAEMCQKRTGSSGGKGGSMHYYNAKNNFYGGNGIVGAQIPVGVGLAFGLKYKEQKNIAVTMYGDGAANQGQLFEAANMAALWKLPIVFLCENNLYGMGTPNAMAAANTDYYTRGDKIPGFKCDAQNILIVRETMKWTKKFCIDNGPLFIEYLTYRYHGHSMSDPGITYRTREEIKHVRDYRDPIGLVKHMLIENSWATEKELKDIEKEIRASIDKDVEKLMKDPEPTPEDLYAHVGTKKHYIRGVTHDLTSHSYDV</sequence>
<dbReference type="SUPFAM" id="SSF52518">
    <property type="entry name" value="Thiamin diphosphate-binding fold (THDP-binding)"/>
    <property type="match status" value="1"/>
</dbReference>
<reference evidence="6" key="1">
    <citation type="submission" date="2021-01" db="EMBL/GenBank/DDBJ databases">
        <authorList>
            <person name="Corre E."/>
            <person name="Pelletier E."/>
            <person name="Niang G."/>
            <person name="Scheremetjew M."/>
            <person name="Finn R."/>
            <person name="Kale V."/>
            <person name="Holt S."/>
            <person name="Cochrane G."/>
            <person name="Meng A."/>
            <person name="Brown T."/>
            <person name="Cohen L."/>
        </authorList>
    </citation>
    <scope>NUCLEOTIDE SEQUENCE</scope>
    <source>
        <strain evidence="6">Ras09</strain>
    </source>
</reference>
<dbReference type="Pfam" id="PF00676">
    <property type="entry name" value="E1_dh"/>
    <property type="match status" value="1"/>
</dbReference>
<evidence type="ECO:0000256" key="1">
    <source>
        <dbReference type="ARBA" id="ARBA00001964"/>
    </source>
</evidence>
<name>A0A7S3FXU9_9SPIT</name>
<dbReference type="PANTHER" id="PTHR11516:SF60">
    <property type="entry name" value="PYRUVATE DEHYDROGENASE E1 COMPONENT SUBUNIT ALPHA"/>
    <property type="match status" value="1"/>
</dbReference>
<keyword evidence="4" id="KW-0786">Thiamine pyrophosphate</keyword>
<dbReference type="FunFam" id="3.40.50.970:FF:000013">
    <property type="entry name" value="Pyruvate dehydrogenase E1 component subunit alpha"/>
    <property type="match status" value="1"/>
</dbReference>
<protein>
    <recommendedName>
        <fullName evidence="2">pyruvate dehydrogenase (acetyl-transferring)</fullName>
        <ecNumber evidence="2">1.2.4.1</ecNumber>
    </recommendedName>
</protein>
<proteinExistence type="predicted"/>
<dbReference type="GO" id="GO:0004739">
    <property type="term" value="F:pyruvate dehydrogenase (acetyl-transferring) activity"/>
    <property type="evidence" value="ECO:0007669"/>
    <property type="project" value="UniProtKB-EC"/>
</dbReference>
<evidence type="ECO:0000256" key="3">
    <source>
        <dbReference type="ARBA" id="ARBA00023002"/>
    </source>
</evidence>
<dbReference type="PANTHER" id="PTHR11516">
    <property type="entry name" value="PYRUVATE DEHYDROGENASE E1 COMPONENT, ALPHA SUBUNIT BACTERIAL AND ORGANELLAR"/>
    <property type="match status" value="1"/>
</dbReference>
<gene>
    <name evidence="6" type="ORF">SRAS04492_LOCUS4634</name>
</gene>
<dbReference type="InterPro" id="IPR029061">
    <property type="entry name" value="THDP-binding"/>
</dbReference>
<comment type="cofactor">
    <cofactor evidence="1">
        <name>thiamine diphosphate</name>
        <dbReference type="ChEBI" id="CHEBI:58937"/>
    </cofactor>
</comment>
<dbReference type="Gene3D" id="3.40.50.970">
    <property type="match status" value="1"/>
</dbReference>
<dbReference type="GO" id="GO:0006086">
    <property type="term" value="P:pyruvate decarboxylation to acetyl-CoA"/>
    <property type="evidence" value="ECO:0007669"/>
    <property type="project" value="TreeGrafter"/>
</dbReference>
<evidence type="ECO:0000259" key="5">
    <source>
        <dbReference type="Pfam" id="PF00676"/>
    </source>
</evidence>
<organism evidence="6">
    <name type="scientific">Strombidium rassoulzadegani</name>
    <dbReference type="NCBI Taxonomy" id="1082188"/>
    <lineage>
        <taxon>Eukaryota</taxon>
        <taxon>Sar</taxon>
        <taxon>Alveolata</taxon>
        <taxon>Ciliophora</taxon>
        <taxon>Intramacronucleata</taxon>
        <taxon>Spirotrichea</taxon>
        <taxon>Oligotrichia</taxon>
        <taxon>Strombidiidae</taxon>
        <taxon>Strombidium</taxon>
    </lineage>
</organism>
<keyword evidence="3" id="KW-0560">Oxidoreductase</keyword>
<evidence type="ECO:0000256" key="4">
    <source>
        <dbReference type="ARBA" id="ARBA00023052"/>
    </source>
</evidence>
<feature type="domain" description="Dehydrogenase E1 component" evidence="5">
    <location>
        <begin position="59"/>
        <end position="355"/>
    </location>
</feature>
<dbReference type="CDD" id="cd02000">
    <property type="entry name" value="TPP_E1_PDC_ADC_BCADC"/>
    <property type="match status" value="1"/>
</dbReference>
<dbReference type="EMBL" id="HBIA01008936">
    <property type="protein sequence ID" value="CAE0232836.1"/>
    <property type="molecule type" value="Transcribed_RNA"/>
</dbReference>
<dbReference type="EC" id="1.2.4.1" evidence="2"/>